<dbReference type="PANTHER" id="PTHR36529">
    <property type="entry name" value="SLL1095 PROTEIN"/>
    <property type="match status" value="1"/>
</dbReference>
<accession>A0A1Y6C6S0</accession>
<name>A0A1Y6C6S0_9PROT</name>
<proteinExistence type="predicted"/>
<sequence>MKRHLVVMARAPRRGVGKRRLAAGAGEAAAWRFQRFVSLAVLQRLARDRRWTTWLAVTPDRLASRRRFGPRLPAGVRIVPQGPGGLGARMGRLLRRPPAGPVVLVGLDIPALGPLQVAAAFRALGRTPWVFGPAADGGYWLVGTRRRPRLRLPFAGVRWSTGHALADTLSRLDGAAALLADLADVDEAADLAMMAPEAPLASRRRLSPPPSGAP</sequence>
<organism evidence="1 2">
    <name type="scientific">Tistlia consotensis USBA 355</name>
    <dbReference type="NCBI Taxonomy" id="560819"/>
    <lineage>
        <taxon>Bacteria</taxon>
        <taxon>Pseudomonadati</taxon>
        <taxon>Pseudomonadota</taxon>
        <taxon>Alphaproteobacteria</taxon>
        <taxon>Rhodospirillales</taxon>
        <taxon>Rhodovibrionaceae</taxon>
        <taxon>Tistlia</taxon>
    </lineage>
</organism>
<keyword evidence="2" id="KW-1185">Reference proteome</keyword>
<dbReference type="Proteomes" id="UP000192917">
    <property type="component" value="Unassembled WGS sequence"/>
</dbReference>
<dbReference type="Pfam" id="PF09837">
    <property type="entry name" value="DUF2064"/>
    <property type="match status" value="1"/>
</dbReference>
<dbReference type="PANTHER" id="PTHR36529:SF1">
    <property type="entry name" value="GLYCOSYLTRANSFERASE"/>
    <property type="match status" value="1"/>
</dbReference>
<dbReference type="EMBL" id="FWZX01000013">
    <property type="protein sequence ID" value="SMF39040.1"/>
    <property type="molecule type" value="Genomic_DNA"/>
</dbReference>
<dbReference type="InterPro" id="IPR018641">
    <property type="entry name" value="Trfase_1_rSAM/seldom-assoc"/>
</dbReference>
<gene>
    <name evidence="1" type="ORF">SAMN05428998_113105</name>
</gene>
<protein>
    <recommendedName>
        <fullName evidence="3">Glycosyltransferase</fullName>
    </recommendedName>
</protein>
<dbReference type="STRING" id="560819.SAMN05428998_113105"/>
<evidence type="ECO:0000313" key="2">
    <source>
        <dbReference type="Proteomes" id="UP000192917"/>
    </source>
</evidence>
<dbReference type="RefSeq" id="WP_085123781.1">
    <property type="nucleotide sequence ID" value="NZ_FWZX01000013.1"/>
</dbReference>
<evidence type="ECO:0000313" key="1">
    <source>
        <dbReference type="EMBL" id="SMF39040.1"/>
    </source>
</evidence>
<reference evidence="1 2" key="1">
    <citation type="submission" date="2017-04" db="EMBL/GenBank/DDBJ databases">
        <authorList>
            <person name="Afonso C.L."/>
            <person name="Miller P.J."/>
            <person name="Scott M.A."/>
            <person name="Spackman E."/>
            <person name="Goraichik I."/>
            <person name="Dimitrov K.M."/>
            <person name="Suarez D.L."/>
            <person name="Swayne D.E."/>
        </authorList>
    </citation>
    <scope>NUCLEOTIDE SEQUENCE [LARGE SCALE GENOMIC DNA]</scope>
    <source>
        <strain evidence="1 2">USBA 355</strain>
    </source>
</reference>
<dbReference type="SUPFAM" id="SSF53448">
    <property type="entry name" value="Nucleotide-diphospho-sugar transferases"/>
    <property type="match status" value="1"/>
</dbReference>
<evidence type="ECO:0008006" key="3">
    <source>
        <dbReference type="Google" id="ProtNLM"/>
    </source>
</evidence>
<dbReference type="AlphaFoldDB" id="A0A1Y6C6S0"/>
<dbReference type="Gene3D" id="3.90.550.10">
    <property type="entry name" value="Spore Coat Polysaccharide Biosynthesis Protein SpsA, Chain A"/>
    <property type="match status" value="1"/>
</dbReference>
<dbReference type="InterPro" id="IPR029044">
    <property type="entry name" value="Nucleotide-diphossugar_trans"/>
</dbReference>